<accession>A0A226WPM2</accession>
<proteinExistence type="predicted"/>
<dbReference type="AlphaFoldDB" id="A0A226WPM2"/>
<dbReference type="EMBL" id="MTHB01000275">
    <property type="protein sequence ID" value="OXC72578.1"/>
    <property type="molecule type" value="Genomic_DNA"/>
</dbReference>
<name>A0A226WPM2_CABSO</name>
<sequence>MGTARGRHQQLIAQLANPTCSKQIDNYFVSQALSKKLRPLIDARVKADYLIHSEVSLALATATAIGAEAIVQRVM</sequence>
<evidence type="ECO:0000313" key="2">
    <source>
        <dbReference type="Proteomes" id="UP000214720"/>
    </source>
</evidence>
<protein>
    <submittedName>
        <fullName evidence="1">Uncharacterized protein</fullName>
    </submittedName>
</protein>
<comment type="caution">
    <text evidence="1">The sequence shown here is derived from an EMBL/GenBank/DDBJ whole genome shotgun (WGS) entry which is preliminary data.</text>
</comment>
<reference evidence="2" key="1">
    <citation type="submission" date="2017-01" db="EMBL/GenBank/DDBJ databases">
        <title>Genome Analysis of Deinococcus marmoris KOPRI26562.</title>
        <authorList>
            <person name="Kim J.H."/>
            <person name="Oh H.-M."/>
        </authorList>
    </citation>
    <scope>NUCLEOTIDE SEQUENCE [LARGE SCALE GENOMIC DNA]</scope>
    <source>
        <strain evidence="2">PAMC 26633</strain>
    </source>
</reference>
<evidence type="ECO:0000313" key="1">
    <source>
        <dbReference type="EMBL" id="OXC72578.1"/>
    </source>
</evidence>
<organism evidence="1 2">
    <name type="scientific">Caballeronia sordidicola</name>
    <name type="common">Burkholderia sordidicola</name>
    <dbReference type="NCBI Taxonomy" id="196367"/>
    <lineage>
        <taxon>Bacteria</taxon>
        <taxon>Pseudomonadati</taxon>
        <taxon>Pseudomonadota</taxon>
        <taxon>Betaproteobacteria</taxon>
        <taxon>Burkholderiales</taxon>
        <taxon>Burkholderiaceae</taxon>
        <taxon>Caballeronia</taxon>
    </lineage>
</organism>
<gene>
    <name evidence="1" type="ORF">BSU04_41430</name>
</gene>
<dbReference type="Proteomes" id="UP000214720">
    <property type="component" value="Unassembled WGS sequence"/>
</dbReference>